<feature type="non-terminal residue" evidence="1">
    <location>
        <position position="1"/>
    </location>
</feature>
<dbReference type="InterPro" id="IPR037205">
    <property type="entry name" value="ChaB_sf"/>
</dbReference>
<proteinExistence type="predicted"/>
<evidence type="ECO:0000313" key="1">
    <source>
        <dbReference type="EMBL" id="GAG44697.1"/>
    </source>
</evidence>
<name>X0YBN6_9ZZZZ</name>
<reference evidence="1" key="1">
    <citation type="journal article" date="2014" name="Front. Microbiol.">
        <title>High frequency of phylogenetically diverse reductive dehalogenase-homologous genes in deep subseafloor sedimentary metagenomes.</title>
        <authorList>
            <person name="Kawai M."/>
            <person name="Futagami T."/>
            <person name="Toyoda A."/>
            <person name="Takaki Y."/>
            <person name="Nishi S."/>
            <person name="Hori S."/>
            <person name="Arai W."/>
            <person name="Tsubouchi T."/>
            <person name="Morono Y."/>
            <person name="Uchiyama I."/>
            <person name="Ito T."/>
            <person name="Fujiyama A."/>
            <person name="Inagaki F."/>
            <person name="Takami H."/>
        </authorList>
    </citation>
    <scope>NUCLEOTIDE SEQUENCE</scope>
    <source>
        <strain evidence="1">Expedition CK06-06</strain>
    </source>
</reference>
<accession>X0YBN6</accession>
<dbReference type="SUPFAM" id="SSF140376">
    <property type="entry name" value="ChaB-like"/>
    <property type="match status" value="1"/>
</dbReference>
<comment type="caution">
    <text evidence="1">The sequence shown here is derived from an EMBL/GenBank/DDBJ whole genome shotgun (WGS) entry which is preliminary data.</text>
</comment>
<protein>
    <submittedName>
        <fullName evidence="1">Uncharacterized protein</fullName>
    </submittedName>
</protein>
<organism evidence="1">
    <name type="scientific">marine sediment metagenome</name>
    <dbReference type="NCBI Taxonomy" id="412755"/>
    <lineage>
        <taxon>unclassified sequences</taxon>
        <taxon>metagenomes</taxon>
        <taxon>ecological metagenomes</taxon>
    </lineage>
</organism>
<feature type="non-terminal residue" evidence="1">
    <location>
        <position position="205"/>
    </location>
</feature>
<sequence length="205" mass="23218">ELPERVKGLPTEAQQMFLKVVNSALDQYNGDEEKAFGTAWAAIKKKWKKQDDKWVKYELPETVDLKDVEIFSAANNPNGHEYTDDDLENMVDGFFKTKEELKPYLKLGHDDEQRIAQNSGLPAIGWIDNLRKVGKKLIADFVKVPKKVYDFIKAGGYRRVSSEIFWNIEVGGKKYKKLLKAVSLLGADTPACGDLDDIMALYEVG</sequence>
<gene>
    <name evidence="1" type="ORF">S01H1_81721</name>
</gene>
<dbReference type="Gene3D" id="1.10.1740.70">
    <property type="entry name" value="ChaB"/>
    <property type="match status" value="1"/>
</dbReference>
<dbReference type="EMBL" id="BARS01055336">
    <property type="protein sequence ID" value="GAG44697.1"/>
    <property type="molecule type" value="Genomic_DNA"/>
</dbReference>
<dbReference type="InterPro" id="IPR009317">
    <property type="entry name" value="ChaB"/>
</dbReference>
<dbReference type="AlphaFoldDB" id="X0YBN6"/>
<dbReference type="Pfam" id="PF06150">
    <property type="entry name" value="ChaB"/>
    <property type="match status" value="1"/>
</dbReference>